<evidence type="ECO:0000313" key="1">
    <source>
        <dbReference type="EMBL" id="MST51115.1"/>
    </source>
</evidence>
<reference evidence="1 2" key="1">
    <citation type="submission" date="2019-08" db="EMBL/GenBank/DDBJ databases">
        <title>In-depth cultivation of the pig gut microbiome towards novel bacterial diversity and tailored functional studies.</title>
        <authorList>
            <person name="Wylensek D."/>
            <person name="Hitch T.C.A."/>
            <person name="Clavel T."/>
        </authorList>
    </citation>
    <scope>NUCLEOTIDE SEQUENCE [LARGE SCALE GENOMIC DNA]</scope>
    <source>
        <strain evidence="1 2">WCA-MUC-591-APC-3H</strain>
    </source>
</reference>
<dbReference type="GeneID" id="303114098"/>
<dbReference type="AlphaFoldDB" id="A0A6L5Y3T6"/>
<proteinExistence type="predicted"/>
<name>A0A6L5Y3T6_9FIRM</name>
<dbReference type="RefSeq" id="WP_154573582.1">
    <property type="nucleotide sequence ID" value="NZ_VUMZ01000001.1"/>
</dbReference>
<organism evidence="1 2">
    <name type="scientific">Hornefia butyriciproducens</name>
    <dbReference type="NCBI Taxonomy" id="2652293"/>
    <lineage>
        <taxon>Bacteria</taxon>
        <taxon>Bacillati</taxon>
        <taxon>Bacillota</taxon>
        <taxon>Clostridia</taxon>
        <taxon>Peptostreptococcales</taxon>
        <taxon>Anaerovoracaceae</taxon>
        <taxon>Hornefia</taxon>
    </lineage>
</organism>
<gene>
    <name evidence="1" type="ORF">FYJ64_02065</name>
</gene>
<dbReference type="Proteomes" id="UP000474676">
    <property type="component" value="Unassembled WGS sequence"/>
</dbReference>
<protein>
    <submittedName>
        <fullName evidence="1">Uncharacterized protein</fullName>
    </submittedName>
</protein>
<keyword evidence="2" id="KW-1185">Reference proteome</keyword>
<dbReference type="EMBL" id="VUMZ01000001">
    <property type="protein sequence ID" value="MST51115.1"/>
    <property type="molecule type" value="Genomic_DNA"/>
</dbReference>
<evidence type="ECO:0000313" key="2">
    <source>
        <dbReference type="Proteomes" id="UP000474676"/>
    </source>
</evidence>
<sequence>MISFVIEVSKSCAFYDTVSKQMLERIEKIPTIRFLRYRDISPSLKKAISDIAAEFASLHEDLKSPKMWIRSHLLSKTGLERWERTAELVGECRYVVPDPEWRENWEKKNVAPLCTRLEAELIAKEFIFNNTGIDLSEIDPKDGKLKYYCFRYAKNGCFKLRFGEWGELNHPYNDIGTVVVYMLTKEAEMISPDNGDQ</sequence>
<accession>A0A6L5Y3T6</accession>
<comment type="caution">
    <text evidence="1">The sequence shown here is derived from an EMBL/GenBank/DDBJ whole genome shotgun (WGS) entry which is preliminary data.</text>
</comment>